<evidence type="ECO:0000313" key="2">
    <source>
        <dbReference type="Proteomes" id="UP000193922"/>
    </source>
</evidence>
<accession>A0A1Y1W6W8</accession>
<comment type="caution">
    <text evidence="1">The sequence shown here is derived from an EMBL/GenBank/DDBJ whole genome shotgun (WGS) entry which is preliminary data.</text>
</comment>
<sequence length="71" mass="8095">MRRRTLIVSLQRILFSFGVILELCLATGFRQIAAWAATRTRVLHHYASGFDPNKPKHHSRSPCLLLFSCSP</sequence>
<protein>
    <submittedName>
        <fullName evidence="1">Uncharacterized protein</fullName>
    </submittedName>
</protein>
<dbReference type="EMBL" id="MCFD01000008">
    <property type="protein sequence ID" value="ORX69078.1"/>
    <property type="molecule type" value="Genomic_DNA"/>
</dbReference>
<dbReference type="GeneID" id="63800433"/>
<gene>
    <name evidence="1" type="ORF">DL89DRAFT_170957</name>
</gene>
<dbReference type="RefSeq" id="XP_040742810.1">
    <property type="nucleotide sequence ID" value="XM_040883785.1"/>
</dbReference>
<name>A0A1Y1W6W8_9FUNG</name>
<reference evidence="1 2" key="1">
    <citation type="submission" date="2016-07" db="EMBL/GenBank/DDBJ databases">
        <title>Pervasive Adenine N6-methylation of Active Genes in Fungi.</title>
        <authorList>
            <consortium name="DOE Joint Genome Institute"/>
            <person name="Mondo S.J."/>
            <person name="Dannebaum R.O."/>
            <person name="Kuo R.C."/>
            <person name="Labutti K."/>
            <person name="Haridas S."/>
            <person name="Kuo A."/>
            <person name="Salamov A."/>
            <person name="Ahrendt S.R."/>
            <person name="Lipzen A."/>
            <person name="Sullivan W."/>
            <person name="Andreopoulos W.B."/>
            <person name="Clum A."/>
            <person name="Lindquist E."/>
            <person name="Daum C."/>
            <person name="Ramamoorthy G.K."/>
            <person name="Gryganskyi A."/>
            <person name="Culley D."/>
            <person name="Magnuson J.K."/>
            <person name="James T.Y."/>
            <person name="O'Malley M.A."/>
            <person name="Stajich J.E."/>
            <person name="Spatafora J.W."/>
            <person name="Visel A."/>
            <person name="Grigoriev I.V."/>
        </authorList>
    </citation>
    <scope>NUCLEOTIDE SEQUENCE [LARGE SCALE GENOMIC DNA]</scope>
    <source>
        <strain evidence="1 2">ATCC 12442</strain>
    </source>
</reference>
<dbReference type="Proteomes" id="UP000193922">
    <property type="component" value="Unassembled WGS sequence"/>
</dbReference>
<organism evidence="1 2">
    <name type="scientific">Linderina pennispora</name>
    <dbReference type="NCBI Taxonomy" id="61395"/>
    <lineage>
        <taxon>Eukaryota</taxon>
        <taxon>Fungi</taxon>
        <taxon>Fungi incertae sedis</taxon>
        <taxon>Zoopagomycota</taxon>
        <taxon>Kickxellomycotina</taxon>
        <taxon>Kickxellomycetes</taxon>
        <taxon>Kickxellales</taxon>
        <taxon>Kickxellaceae</taxon>
        <taxon>Linderina</taxon>
    </lineage>
</organism>
<proteinExistence type="predicted"/>
<evidence type="ECO:0000313" key="1">
    <source>
        <dbReference type="EMBL" id="ORX69078.1"/>
    </source>
</evidence>
<dbReference type="AlphaFoldDB" id="A0A1Y1W6W8"/>
<keyword evidence="2" id="KW-1185">Reference proteome</keyword>